<keyword evidence="2" id="KW-0378">Hydrolase</keyword>
<dbReference type="CDD" id="cd06260">
    <property type="entry name" value="DUF820-like"/>
    <property type="match status" value="1"/>
</dbReference>
<dbReference type="InterPro" id="IPR012296">
    <property type="entry name" value="Nuclease_put_TT1808"/>
</dbReference>
<keyword evidence="2" id="KW-0255">Endonuclease</keyword>
<dbReference type="PANTHER" id="PTHR34107">
    <property type="entry name" value="SLL0198 PROTEIN-RELATED"/>
    <property type="match status" value="1"/>
</dbReference>
<feature type="domain" description="Putative restriction endonuclease" evidence="1">
    <location>
        <begin position="139"/>
        <end position="218"/>
    </location>
</feature>
<dbReference type="PANTHER" id="PTHR34107:SF2">
    <property type="entry name" value="SLL0888 PROTEIN"/>
    <property type="match status" value="1"/>
</dbReference>
<dbReference type="AlphaFoldDB" id="A0AAP5MB44"/>
<dbReference type="Proteomes" id="UP000667802">
    <property type="component" value="Unassembled WGS sequence"/>
</dbReference>
<feature type="domain" description="Putative restriction endonuclease" evidence="1">
    <location>
        <begin position="16"/>
        <end position="122"/>
    </location>
</feature>
<dbReference type="RefSeq" id="WP_208341435.1">
    <property type="nucleotide sequence ID" value="NZ_CAWQFN010000884.1"/>
</dbReference>
<sequence>MRQPIENLTTFDEFVDFLQAQPESIRYELYDGEIVQMPQPKGKHEEIVGFLVKIIIGECLRLKLNYFVPNKGLVRPEKKQSGYYPDVLLLNFTNLVNEPYWEDESIVSKSESIVFVIEVVSQCVARVPRVEATDEPVRVSTNWRDDYLKKLADYDEMGIQEYWIVDYYPYGTELMIGEGKLPTISIYTRNDQGNYQNKQFRRNDRIESLVFPELNLTAREIFTAQMNF</sequence>
<name>A0AAP5MB44_9CYAN</name>
<reference evidence="3" key="1">
    <citation type="journal article" date="2021" name="Science">
        <title>Hunting the eagle killer: A cyanobacterial neurotoxin causes vacuolar myelinopathy.</title>
        <authorList>
            <person name="Breinlinger S."/>
            <person name="Phillips T.J."/>
            <person name="Haram B.N."/>
            <person name="Mares J."/>
            <person name="Martinez Yerena J.A."/>
            <person name="Hrouzek P."/>
            <person name="Sobotka R."/>
            <person name="Henderson W.M."/>
            <person name="Schmieder P."/>
            <person name="Williams S.M."/>
            <person name="Lauderdale J.D."/>
            <person name="Wilde H.D."/>
            <person name="Gerrin W."/>
            <person name="Kust A."/>
            <person name="Washington J.W."/>
            <person name="Wagner C."/>
            <person name="Geier B."/>
            <person name="Liebeke M."/>
            <person name="Enke H."/>
            <person name="Niedermeyer T.H.J."/>
            <person name="Wilde S.B."/>
        </authorList>
    </citation>
    <scope>NUCLEOTIDE SEQUENCE [LARGE SCALE GENOMIC DNA]</scope>
    <source>
        <strain evidence="3">Thurmond2011</strain>
    </source>
</reference>
<gene>
    <name evidence="2" type="ORF">G7B40_030390</name>
</gene>
<dbReference type="SUPFAM" id="SSF52980">
    <property type="entry name" value="Restriction endonuclease-like"/>
    <property type="match status" value="1"/>
</dbReference>
<dbReference type="InterPro" id="IPR008538">
    <property type="entry name" value="Uma2"/>
</dbReference>
<evidence type="ECO:0000313" key="2">
    <source>
        <dbReference type="EMBL" id="MDR9898835.1"/>
    </source>
</evidence>
<keyword evidence="3" id="KW-1185">Reference proteome</keyword>
<proteinExistence type="predicted"/>
<dbReference type="GO" id="GO:0004519">
    <property type="term" value="F:endonuclease activity"/>
    <property type="evidence" value="ECO:0007669"/>
    <property type="project" value="UniProtKB-KW"/>
</dbReference>
<keyword evidence="2" id="KW-0540">Nuclease</keyword>
<dbReference type="EMBL" id="JAALHA020000020">
    <property type="protein sequence ID" value="MDR9898835.1"/>
    <property type="molecule type" value="Genomic_DNA"/>
</dbReference>
<accession>A0AAP5MB44</accession>
<dbReference type="Gene3D" id="3.90.1570.10">
    <property type="entry name" value="tt1808, chain A"/>
    <property type="match status" value="1"/>
</dbReference>
<protein>
    <submittedName>
        <fullName evidence="2">Uma2 family endonuclease</fullName>
    </submittedName>
</protein>
<dbReference type="Pfam" id="PF05685">
    <property type="entry name" value="Uma2"/>
    <property type="match status" value="2"/>
</dbReference>
<dbReference type="InterPro" id="IPR011335">
    <property type="entry name" value="Restrct_endonuc-II-like"/>
</dbReference>
<organism evidence="2 3">
    <name type="scientific">Aetokthonos hydrillicola Thurmond2011</name>
    <dbReference type="NCBI Taxonomy" id="2712845"/>
    <lineage>
        <taxon>Bacteria</taxon>
        <taxon>Bacillati</taxon>
        <taxon>Cyanobacteriota</taxon>
        <taxon>Cyanophyceae</taxon>
        <taxon>Nostocales</taxon>
        <taxon>Hapalosiphonaceae</taxon>
        <taxon>Aetokthonos</taxon>
    </lineage>
</organism>
<evidence type="ECO:0000259" key="1">
    <source>
        <dbReference type="Pfam" id="PF05685"/>
    </source>
</evidence>
<evidence type="ECO:0000313" key="3">
    <source>
        <dbReference type="Proteomes" id="UP000667802"/>
    </source>
</evidence>
<comment type="caution">
    <text evidence="2">The sequence shown here is derived from an EMBL/GenBank/DDBJ whole genome shotgun (WGS) entry which is preliminary data.</text>
</comment>